<evidence type="ECO:0000313" key="12">
    <source>
        <dbReference type="Proteomes" id="UP000000600"/>
    </source>
</evidence>
<evidence type="ECO:0008006" key="13">
    <source>
        <dbReference type="Google" id="ProtNLM"/>
    </source>
</evidence>
<dbReference type="EMBL" id="CT868663">
    <property type="protein sequence ID" value="CAK91546.1"/>
    <property type="molecule type" value="Genomic_DNA"/>
</dbReference>
<name>A0E8C9_PARTE</name>
<evidence type="ECO:0000256" key="2">
    <source>
        <dbReference type="ARBA" id="ARBA00022553"/>
    </source>
</evidence>
<keyword evidence="1" id="KW-0723">Serine/threonine-protein kinase</keyword>
<dbReference type="InterPro" id="IPR008271">
    <property type="entry name" value="Ser/Thr_kinase_AS"/>
</dbReference>
<evidence type="ECO:0000313" key="11">
    <source>
        <dbReference type="EMBL" id="CAK91546.1"/>
    </source>
</evidence>
<dbReference type="InParanoid" id="A0E8C9"/>
<feature type="region of interest" description="Disordered" evidence="8">
    <location>
        <begin position="240"/>
        <end position="261"/>
    </location>
</feature>
<evidence type="ECO:0000256" key="7">
    <source>
        <dbReference type="PROSITE-ProRule" id="PRU10141"/>
    </source>
</evidence>
<dbReference type="SUPFAM" id="SSF56112">
    <property type="entry name" value="Protein kinase-like (PK-like)"/>
    <property type="match status" value="1"/>
</dbReference>
<dbReference type="KEGG" id="ptm:GSPATT00024274001"/>
<dbReference type="GO" id="GO:0005737">
    <property type="term" value="C:cytoplasm"/>
    <property type="evidence" value="ECO:0000318"/>
    <property type="project" value="GO_Central"/>
</dbReference>
<feature type="binding site" evidence="7">
    <location>
        <position position="432"/>
    </location>
    <ligand>
        <name>ATP</name>
        <dbReference type="ChEBI" id="CHEBI:30616"/>
    </ligand>
</feature>
<keyword evidence="5" id="KW-0418">Kinase</keyword>
<dbReference type="SMART" id="SM00220">
    <property type="entry name" value="S_TKc"/>
    <property type="match status" value="1"/>
</dbReference>
<dbReference type="Pfam" id="PF00069">
    <property type="entry name" value="Pkinase"/>
    <property type="match status" value="1"/>
</dbReference>
<dbReference type="GO" id="GO:0005634">
    <property type="term" value="C:nucleus"/>
    <property type="evidence" value="ECO:0000318"/>
    <property type="project" value="GO_Central"/>
</dbReference>
<dbReference type="PROSITE" id="PS00108">
    <property type="entry name" value="PROTEIN_KINASE_ST"/>
    <property type="match status" value="1"/>
</dbReference>
<evidence type="ECO:0000256" key="5">
    <source>
        <dbReference type="ARBA" id="ARBA00022777"/>
    </source>
</evidence>
<feature type="compositionally biased region" description="Polar residues" evidence="8">
    <location>
        <begin position="34"/>
        <end position="43"/>
    </location>
</feature>
<gene>
    <name evidence="11" type="ORF">GSPATT00024274001</name>
</gene>
<dbReference type="GeneID" id="5044728"/>
<evidence type="ECO:0000256" key="1">
    <source>
        <dbReference type="ARBA" id="ARBA00022527"/>
    </source>
</evidence>
<dbReference type="OrthoDB" id="289272at2759"/>
<dbReference type="Proteomes" id="UP000000600">
    <property type="component" value="Unassembled WGS sequence"/>
</dbReference>
<dbReference type="CDD" id="cd05123">
    <property type="entry name" value="STKc_AGC"/>
    <property type="match status" value="1"/>
</dbReference>
<proteinExistence type="predicted"/>
<keyword evidence="2" id="KW-0597">Phosphoprotein</keyword>
<dbReference type="Gene3D" id="3.30.200.20">
    <property type="entry name" value="Phosphorylase Kinase, domain 1"/>
    <property type="match status" value="1"/>
</dbReference>
<feature type="region of interest" description="Disordered" evidence="8">
    <location>
        <begin position="1"/>
        <end position="43"/>
    </location>
</feature>
<feature type="compositionally biased region" description="Polar residues" evidence="8">
    <location>
        <begin position="149"/>
        <end position="169"/>
    </location>
</feature>
<feature type="region of interest" description="Disordered" evidence="8">
    <location>
        <begin position="149"/>
        <end position="173"/>
    </location>
</feature>
<dbReference type="PROSITE" id="PS00107">
    <property type="entry name" value="PROTEIN_KINASE_ATP"/>
    <property type="match status" value="1"/>
</dbReference>
<protein>
    <recommendedName>
        <fullName evidence="13">Protein kinase domain-containing protein</fullName>
    </recommendedName>
</protein>
<evidence type="ECO:0000259" key="9">
    <source>
        <dbReference type="PROSITE" id="PS50011"/>
    </source>
</evidence>
<evidence type="ECO:0000256" key="8">
    <source>
        <dbReference type="SAM" id="MobiDB-lite"/>
    </source>
</evidence>
<organism evidence="11 12">
    <name type="scientific">Paramecium tetraurelia</name>
    <dbReference type="NCBI Taxonomy" id="5888"/>
    <lineage>
        <taxon>Eukaryota</taxon>
        <taxon>Sar</taxon>
        <taxon>Alveolata</taxon>
        <taxon>Ciliophora</taxon>
        <taxon>Intramacronucleata</taxon>
        <taxon>Oligohymenophorea</taxon>
        <taxon>Peniculida</taxon>
        <taxon>Parameciidae</taxon>
        <taxon>Paramecium</taxon>
    </lineage>
</organism>
<dbReference type="FunFam" id="1.10.510.10:FF:000008">
    <property type="entry name" value="Non-specific serine/threonine protein kinase"/>
    <property type="match status" value="1"/>
</dbReference>
<dbReference type="GO" id="GO:0004674">
    <property type="term" value="F:protein serine/threonine kinase activity"/>
    <property type="evidence" value="ECO:0000318"/>
    <property type="project" value="GO_Central"/>
</dbReference>
<dbReference type="GO" id="GO:0005524">
    <property type="term" value="F:ATP binding"/>
    <property type="evidence" value="ECO:0007669"/>
    <property type="project" value="UniProtKB-UniRule"/>
</dbReference>
<dbReference type="HOGENOM" id="CLU_014780_0_0_1"/>
<evidence type="ECO:0000256" key="3">
    <source>
        <dbReference type="ARBA" id="ARBA00022679"/>
    </source>
</evidence>
<evidence type="ECO:0000256" key="4">
    <source>
        <dbReference type="ARBA" id="ARBA00022741"/>
    </source>
</evidence>
<feature type="domain" description="AGC-kinase C-terminal" evidence="10">
    <location>
        <begin position="662"/>
        <end position="736"/>
    </location>
</feature>
<evidence type="ECO:0000256" key="6">
    <source>
        <dbReference type="ARBA" id="ARBA00022840"/>
    </source>
</evidence>
<dbReference type="Gene3D" id="1.10.510.10">
    <property type="entry name" value="Transferase(Phosphotransferase) domain 1"/>
    <property type="match status" value="1"/>
</dbReference>
<dbReference type="eggNOG" id="KOG0598">
    <property type="taxonomic scope" value="Eukaryota"/>
</dbReference>
<dbReference type="InterPro" id="IPR000719">
    <property type="entry name" value="Prot_kinase_dom"/>
</dbReference>
<keyword evidence="3" id="KW-0808">Transferase</keyword>
<dbReference type="RefSeq" id="XP_001458943.1">
    <property type="nucleotide sequence ID" value="XM_001458906.1"/>
</dbReference>
<keyword evidence="12" id="KW-1185">Reference proteome</keyword>
<dbReference type="InterPro" id="IPR017441">
    <property type="entry name" value="Protein_kinase_ATP_BS"/>
</dbReference>
<feature type="compositionally biased region" description="Polar residues" evidence="8">
    <location>
        <begin position="1"/>
        <end position="18"/>
    </location>
</feature>
<dbReference type="PROSITE" id="PS50011">
    <property type="entry name" value="PROTEIN_KINASE_DOM"/>
    <property type="match status" value="1"/>
</dbReference>
<dbReference type="STRING" id="5888.A0E8C9"/>
<dbReference type="InterPro" id="IPR045270">
    <property type="entry name" value="STKc_AGC"/>
</dbReference>
<dbReference type="AlphaFoldDB" id="A0E8C9"/>
<reference evidence="11 12" key="1">
    <citation type="journal article" date="2006" name="Nature">
        <title>Global trends of whole-genome duplications revealed by the ciliate Paramecium tetraurelia.</title>
        <authorList>
            <consortium name="Genoscope"/>
            <person name="Aury J.-M."/>
            <person name="Jaillon O."/>
            <person name="Duret L."/>
            <person name="Noel B."/>
            <person name="Jubin C."/>
            <person name="Porcel B.M."/>
            <person name="Segurens B."/>
            <person name="Daubin V."/>
            <person name="Anthouard V."/>
            <person name="Aiach N."/>
            <person name="Arnaiz O."/>
            <person name="Billaut A."/>
            <person name="Beisson J."/>
            <person name="Blanc I."/>
            <person name="Bouhouche K."/>
            <person name="Camara F."/>
            <person name="Duharcourt S."/>
            <person name="Guigo R."/>
            <person name="Gogendeau D."/>
            <person name="Katinka M."/>
            <person name="Keller A.-M."/>
            <person name="Kissmehl R."/>
            <person name="Klotz C."/>
            <person name="Koll F."/>
            <person name="Le Moue A."/>
            <person name="Lepere C."/>
            <person name="Malinsky S."/>
            <person name="Nowacki M."/>
            <person name="Nowak J.K."/>
            <person name="Plattner H."/>
            <person name="Poulain J."/>
            <person name="Ruiz F."/>
            <person name="Serrano V."/>
            <person name="Zagulski M."/>
            <person name="Dessen P."/>
            <person name="Betermier M."/>
            <person name="Weissenbach J."/>
            <person name="Scarpelli C."/>
            <person name="Schachter V."/>
            <person name="Sperling L."/>
            <person name="Meyer E."/>
            <person name="Cohen J."/>
            <person name="Wincker P."/>
        </authorList>
    </citation>
    <scope>NUCLEOTIDE SEQUENCE [LARGE SCALE GENOMIC DNA]</scope>
    <source>
        <strain evidence="11 12">Stock d4-2</strain>
    </source>
</reference>
<accession>A0E8C9</accession>
<evidence type="ECO:0000259" key="10">
    <source>
        <dbReference type="PROSITE" id="PS51285"/>
    </source>
</evidence>
<dbReference type="PANTHER" id="PTHR24351">
    <property type="entry name" value="RIBOSOMAL PROTEIN S6 KINASE"/>
    <property type="match status" value="1"/>
</dbReference>
<sequence length="910" mass="105913">MKKISQQMLTLMTKNNLQDKPFTNDPKKNKSKPKTVNTERPQYKTQKNDLLDYFKKERNTFTQVASSSKAILQGSKSIDNLQQLSQKSDRLKTGQFNVTMTYYSLQTDARIQTDDGNSARRQILKQKNLSLATISQDAQNIDKMLKNQLSKQPQTTKQSYNQSPQNQIKQPVHKQKDQLLFDLHILKNSVCTNECQNYLNLKQNKQSIQSNPQQNHRQSIEDMFSSQKLLKGSLQGSIQFQSQKPKRNESESKSTNQSHIKTEYSAGSNQQFLKQKSKDETVQYDLNKYIQIVLHYKQQKYNYLYEYQNQTTDDLYNYLIQQIACIERSFTKLGSGTGSTEVDQIQQELNKICQFQTVSKNIPYDYYLTIQNLTVEVFKGITLQVQPLYSQPITTKRVGLKDFTLVKCIGVGGFSRVYMVRKRDNGKFYALKLIDKKFILDNQKEIIVQNERDIMVQMENQFVTPLHYAFETKYYIAFVLDYCAGGELFYHLRKLKRLNEQDAKFYFVEICIGMAYLHSKNIVYRDIKPENILLDLQGHLLLSDFGLSKPDMTADDFAYSFCGSPEYMAPEMLMKTGHNYLVDCYCLGALLYELVTGLPPFYSHNTQEIYNSILTETVEFPQYVQISPVLKELILQLLQKDPTERLGYNGGIVEILTHQWFHDVDFEAIVNKQLKTPYKPEPLKYNFDEEEFNKGDAEFRKQYQANMQKEFQNIDTANYVLKNFYYSRESQFGLAKTKRTNEVNLNQLKTQAIPAEAQSPGRTQQMLQQQKGEFNSYQSILASPQEGKRINRQTGKSEVYDYFKKHDLMTKSSQLLQQSTKLGHSYSKTMQQQNSLQDLKQFKLFVDQSKALICSDRTTTMPDQNHKVITERIKTEQFGNLPSPKTTNNSSLNKLNHFSKLFLSEKQKQK</sequence>
<dbReference type="InterPro" id="IPR000961">
    <property type="entry name" value="AGC-kinase_C"/>
</dbReference>
<keyword evidence="4 7" id="KW-0547">Nucleotide-binding</keyword>
<dbReference type="OMA" id="LICSDRT"/>
<feature type="domain" description="Protein kinase" evidence="9">
    <location>
        <begin position="403"/>
        <end position="661"/>
    </location>
</feature>
<dbReference type="PROSITE" id="PS51285">
    <property type="entry name" value="AGC_KINASE_CTER"/>
    <property type="match status" value="1"/>
</dbReference>
<keyword evidence="6 7" id="KW-0067">ATP-binding</keyword>
<dbReference type="InterPro" id="IPR011009">
    <property type="entry name" value="Kinase-like_dom_sf"/>
</dbReference>